<evidence type="ECO:0008006" key="2">
    <source>
        <dbReference type="Google" id="ProtNLM"/>
    </source>
</evidence>
<reference evidence="1" key="1">
    <citation type="journal article" date="2014" name="Front. Microbiol.">
        <title>High frequency of phylogenetically diverse reductive dehalogenase-homologous genes in deep subseafloor sedimentary metagenomes.</title>
        <authorList>
            <person name="Kawai M."/>
            <person name="Futagami T."/>
            <person name="Toyoda A."/>
            <person name="Takaki Y."/>
            <person name="Nishi S."/>
            <person name="Hori S."/>
            <person name="Arai W."/>
            <person name="Tsubouchi T."/>
            <person name="Morono Y."/>
            <person name="Uchiyama I."/>
            <person name="Ito T."/>
            <person name="Fujiyama A."/>
            <person name="Inagaki F."/>
            <person name="Takami H."/>
        </authorList>
    </citation>
    <scope>NUCLEOTIDE SEQUENCE</scope>
    <source>
        <strain evidence="1">Expedition CK06-06</strain>
    </source>
</reference>
<accession>X1FP78</accession>
<proteinExistence type="predicted"/>
<name>X1FP78_9ZZZZ</name>
<protein>
    <recommendedName>
        <fullName evidence="2">FUZ/MON1/HPS1 first Longin domain-containing protein</fullName>
    </recommendedName>
</protein>
<dbReference type="EMBL" id="BARU01006326">
    <property type="protein sequence ID" value="GAH46797.1"/>
    <property type="molecule type" value="Genomic_DNA"/>
</dbReference>
<sequence>MKELYELGFVFRGFVLISHTFKNLPEEKELGVSKDLRGAFISAINAFVDTAFNKSSIEYLESGNILFIFRMAEAQSSDNTMKESLILYGLVDKSKKKSDKLVRKFFEKVDPILQLFVQKFNGANFSELNQFEHFEKIVADFFIKKTE</sequence>
<comment type="caution">
    <text evidence="1">The sequence shown here is derived from an EMBL/GenBank/DDBJ whole genome shotgun (WGS) entry which is preliminary data.</text>
</comment>
<gene>
    <name evidence="1" type="ORF">S03H2_12434</name>
</gene>
<dbReference type="AlphaFoldDB" id="X1FP78"/>
<organism evidence="1">
    <name type="scientific">marine sediment metagenome</name>
    <dbReference type="NCBI Taxonomy" id="412755"/>
    <lineage>
        <taxon>unclassified sequences</taxon>
        <taxon>metagenomes</taxon>
        <taxon>ecological metagenomes</taxon>
    </lineage>
</organism>
<evidence type="ECO:0000313" key="1">
    <source>
        <dbReference type="EMBL" id="GAH46797.1"/>
    </source>
</evidence>